<sequence>MPEVAFPFTAADLERTCTRLSEATMLPGSAFTDPSVLDWEQKNFFQSGWVCVGHTGQLRERGQYISAQVGPTSVLVVADDDALPRAFINSCRHRGAKIVDEPEGQVRRLRCSYHAWSYGFDGSLTNAPFTDDLDNFDASCMGLLPVDLAVVEGLVLIDLSGEAGPPAEHIGDLAERLAHYRLSELNRGAKVVYEVNANWKTIVENYSECLHCPGIHPELNRLSHYLTGETMSGDGAWCGGSMDLAEDAETMGKNGGGNHREPIEGLGEADLRTVLYFTIFPNAMVSLHPDYVMLHTLWPKAPNRTEVTCEWLFEDRTIAAADFDPSDAVEFWDQVNREDWGVCELTQKGLGDGTLPAGRYTKQEDVGHKFDVIVAQRYLEALGAEIPART</sequence>
<keyword evidence="5" id="KW-0408">Iron</keyword>
<dbReference type="InterPro" id="IPR015881">
    <property type="entry name" value="ARHD_Rieske_2Fe_2S"/>
</dbReference>
<gene>
    <name evidence="9" type="ORF">UFOPK3522_01768</name>
</gene>
<dbReference type="SUPFAM" id="SSF55961">
    <property type="entry name" value="Bet v1-like"/>
    <property type="match status" value="1"/>
</dbReference>
<keyword evidence="2" id="KW-0001">2Fe-2S</keyword>
<evidence type="ECO:0000256" key="2">
    <source>
        <dbReference type="ARBA" id="ARBA00022714"/>
    </source>
</evidence>
<dbReference type="PROSITE" id="PS00570">
    <property type="entry name" value="RING_HYDROXYL_ALPHA"/>
    <property type="match status" value="1"/>
</dbReference>
<dbReference type="GO" id="GO:0051537">
    <property type="term" value="F:2 iron, 2 sulfur cluster binding"/>
    <property type="evidence" value="ECO:0007669"/>
    <property type="project" value="UniProtKB-KW"/>
</dbReference>
<organism evidence="9">
    <name type="scientific">freshwater metagenome</name>
    <dbReference type="NCBI Taxonomy" id="449393"/>
    <lineage>
        <taxon>unclassified sequences</taxon>
        <taxon>metagenomes</taxon>
        <taxon>ecological metagenomes</taxon>
    </lineage>
</organism>
<dbReference type="InterPro" id="IPR015879">
    <property type="entry name" value="Ring_hydroxy_dOase_asu_C_dom"/>
</dbReference>
<dbReference type="PRINTS" id="PR00090">
    <property type="entry name" value="RNGDIOXGNASE"/>
</dbReference>
<dbReference type="PANTHER" id="PTHR43756:SF5">
    <property type="entry name" value="CHOLINE MONOOXYGENASE, CHLOROPLASTIC"/>
    <property type="match status" value="1"/>
</dbReference>
<dbReference type="Pfam" id="PF00848">
    <property type="entry name" value="Ring_hydroxyl_A"/>
    <property type="match status" value="1"/>
</dbReference>
<dbReference type="GO" id="GO:0016491">
    <property type="term" value="F:oxidoreductase activity"/>
    <property type="evidence" value="ECO:0007669"/>
    <property type="project" value="UniProtKB-KW"/>
</dbReference>
<evidence type="ECO:0000313" key="9">
    <source>
        <dbReference type="EMBL" id="CAB4347629.1"/>
    </source>
</evidence>
<comment type="cofactor">
    <cofactor evidence="1">
        <name>Fe cation</name>
        <dbReference type="ChEBI" id="CHEBI:24875"/>
    </cofactor>
</comment>
<accession>A0A6J6A2B3</accession>
<reference evidence="9" key="1">
    <citation type="submission" date="2020-05" db="EMBL/GenBank/DDBJ databases">
        <authorList>
            <person name="Chiriac C."/>
            <person name="Salcher M."/>
            <person name="Ghai R."/>
            <person name="Kavagutti S V."/>
        </authorList>
    </citation>
    <scope>NUCLEOTIDE SEQUENCE</scope>
</reference>
<evidence type="ECO:0000259" key="8">
    <source>
        <dbReference type="PROSITE" id="PS51296"/>
    </source>
</evidence>
<proteinExistence type="predicted"/>
<dbReference type="Gene3D" id="2.102.10.10">
    <property type="entry name" value="Rieske [2Fe-2S] iron-sulphur domain"/>
    <property type="match status" value="1"/>
</dbReference>
<dbReference type="EMBL" id="CAESAO010000243">
    <property type="protein sequence ID" value="CAB4347629.1"/>
    <property type="molecule type" value="Genomic_DNA"/>
</dbReference>
<dbReference type="InterPro" id="IPR017941">
    <property type="entry name" value="Rieske_2Fe-2S"/>
</dbReference>
<evidence type="ECO:0000256" key="7">
    <source>
        <dbReference type="ARBA" id="ARBA00023027"/>
    </source>
</evidence>
<dbReference type="GO" id="GO:0005506">
    <property type="term" value="F:iron ion binding"/>
    <property type="evidence" value="ECO:0007669"/>
    <property type="project" value="InterPro"/>
</dbReference>
<dbReference type="Pfam" id="PF00355">
    <property type="entry name" value="Rieske"/>
    <property type="match status" value="1"/>
</dbReference>
<dbReference type="InterPro" id="IPR036922">
    <property type="entry name" value="Rieske_2Fe-2S_sf"/>
</dbReference>
<keyword evidence="3" id="KW-0479">Metal-binding</keyword>
<evidence type="ECO:0000256" key="1">
    <source>
        <dbReference type="ARBA" id="ARBA00001962"/>
    </source>
</evidence>
<evidence type="ECO:0000256" key="6">
    <source>
        <dbReference type="ARBA" id="ARBA00023014"/>
    </source>
</evidence>
<keyword evidence="4" id="KW-0560">Oxidoreductase</keyword>
<dbReference type="SUPFAM" id="SSF50022">
    <property type="entry name" value="ISP domain"/>
    <property type="match status" value="1"/>
</dbReference>
<feature type="domain" description="Rieske" evidence="8">
    <location>
        <begin position="49"/>
        <end position="157"/>
    </location>
</feature>
<name>A0A6J6A2B3_9ZZZZ</name>
<dbReference type="AlphaFoldDB" id="A0A6J6A2B3"/>
<evidence type="ECO:0000256" key="5">
    <source>
        <dbReference type="ARBA" id="ARBA00023004"/>
    </source>
</evidence>
<evidence type="ECO:0000256" key="4">
    <source>
        <dbReference type="ARBA" id="ARBA00023002"/>
    </source>
</evidence>
<keyword evidence="7" id="KW-0520">NAD</keyword>
<keyword evidence="6" id="KW-0411">Iron-sulfur</keyword>
<dbReference type="PROSITE" id="PS51296">
    <property type="entry name" value="RIESKE"/>
    <property type="match status" value="1"/>
</dbReference>
<protein>
    <submittedName>
        <fullName evidence="9">Unannotated protein</fullName>
    </submittedName>
</protein>
<dbReference type="InterPro" id="IPR001663">
    <property type="entry name" value="Rng_hydr_dOase-A"/>
</dbReference>
<dbReference type="Gene3D" id="3.90.380.10">
    <property type="entry name" value="Naphthalene 1,2-dioxygenase Alpha Subunit, Chain A, domain 1"/>
    <property type="match status" value="1"/>
</dbReference>
<dbReference type="PANTHER" id="PTHR43756">
    <property type="entry name" value="CHOLINE MONOOXYGENASE, CHLOROPLASTIC"/>
    <property type="match status" value="1"/>
</dbReference>
<evidence type="ECO:0000256" key="3">
    <source>
        <dbReference type="ARBA" id="ARBA00022723"/>
    </source>
</evidence>
<dbReference type="CDD" id="cd03469">
    <property type="entry name" value="Rieske_RO_Alpha_N"/>
    <property type="match status" value="1"/>
</dbReference>